<proteinExistence type="inferred from homology"/>
<dbReference type="AlphaFoldDB" id="A0A2N5NEC8"/>
<dbReference type="GO" id="GO:0045493">
    <property type="term" value="P:xylan catabolic process"/>
    <property type="evidence" value="ECO:0007669"/>
    <property type="project" value="UniProtKB-KW"/>
</dbReference>
<reference evidence="8 9" key="1">
    <citation type="journal article" date="2017" name="Genome Med.">
        <title>A novel Ruminococcus gnavus clade enriched in inflammatory bowel disease patients.</title>
        <authorList>
            <person name="Hall A.B."/>
            <person name="Yassour M."/>
            <person name="Sauk J."/>
            <person name="Garner A."/>
            <person name="Jiang X."/>
            <person name="Arthur T."/>
            <person name="Lagoudas G.K."/>
            <person name="Vatanen T."/>
            <person name="Fornelos N."/>
            <person name="Wilson R."/>
            <person name="Bertha M."/>
            <person name="Cohen M."/>
            <person name="Garber J."/>
            <person name="Khalili H."/>
            <person name="Gevers D."/>
            <person name="Ananthakrishnan A.N."/>
            <person name="Kugathasan S."/>
            <person name="Lander E.S."/>
            <person name="Blainey P."/>
            <person name="Vlamakis H."/>
            <person name="Xavier R.J."/>
            <person name="Huttenhower C."/>
        </authorList>
    </citation>
    <scope>NUCLEOTIDE SEQUENCE [LARGE SCALE GENOMIC DNA]</scope>
    <source>
        <strain evidence="8 9">RJX1118</strain>
    </source>
</reference>
<evidence type="ECO:0000313" key="9">
    <source>
        <dbReference type="Proteomes" id="UP000234849"/>
    </source>
</evidence>
<comment type="caution">
    <text evidence="8">The sequence shown here is derived from an EMBL/GenBank/DDBJ whole genome shotgun (WGS) entry which is preliminary data.</text>
</comment>
<keyword evidence="5 7" id="KW-0326">Glycosidase</keyword>
<keyword evidence="2" id="KW-0624">Polysaccharide degradation</keyword>
<gene>
    <name evidence="8" type="ORF">CDL18_14665</name>
</gene>
<dbReference type="InterPro" id="IPR052176">
    <property type="entry name" value="Glycosyl_Hydrlase_43_Enz"/>
</dbReference>
<dbReference type="InterPro" id="IPR023296">
    <property type="entry name" value="Glyco_hydro_beta-prop_sf"/>
</dbReference>
<dbReference type="SUPFAM" id="SSF75005">
    <property type="entry name" value="Arabinanase/levansucrase/invertase"/>
    <property type="match status" value="1"/>
</dbReference>
<protein>
    <recommendedName>
        <fullName evidence="10">Glycosyl hydrolase family 43</fullName>
    </recommendedName>
</protein>
<dbReference type="CDD" id="cd18620">
    <property type="entry name" value="GH43_XylA-like"/>
    <property type="match status" value="1"/>
</dbReference>
<evidence type="ECO:0000256" key="2">
    <source>
        <dbReference type="ARBA" id="ARBA00022651"/>
    </source>
</evidence>
<dbReference type="Gene3D" id="2.115.10.20">
    <property type="entry name" value="Glycosyl hydrolase domain, family 43"/>
    <property type="match status" value="1"/>
</dbReference>
<sequence length="495" mass="56916">MQNKQEVRQSLEEGGKMKTQCWNPYLPLAEYIPDGEPHIFQDRLYIFGSHDRENGREFCELDYVSWSAPVDDLSDWRYEGTIYRKKQDPYNSEELPLYAPDVVQGKDGRYYLYYCIKFQDEIHVAVCDEPAGQYEFYGRVRYSNGNIMRENQPYDPSVICSEEGIFLYFGFAPCIVDILKYRKQELKGGSVIQLEEDMLTVKQGPVVVIPSLAYGKGTSFEGNEYFEGPSIRKIADTYYLLYSSVNTHQLCYAMSKKPMEGFVFGGVIVSNGDIGYEGRSEKDKVMSVGNNHGGLVKVKEQWYVFYHRHTSLNQYSRQGCAEKIFFDENGHISQITITTSGMNPKPLSGNASYPAACCCNLTNGHMGVLSSMGRYKELEDFPYITSAHGEQYLTNIKEGTRIGYKYINLSETGKVEVIYKTEDEGILEIYTDLLKKKKAEIKLQPSMWWTTAETDVYFEETEEELYLVYQGRGSVSLLRLNLKGKTRQIQEQEER</sequence>
<keyword evidence="4" id="KW-0119">Carbohydrate metabolism</keyword>
<keyword evidence="3 7" id="KW-0378">Hydrolase</keyword>
<dbReference type="Pfam" id="PF04616">
    <property type="entry name" value="Glyco_hydro_43"/>
    <property type="match status" value="1"/>
</dbReference>
<evidence type="ECO:0000256" key="4">
    <source>
        <dbReference type="ARBA" id="ARBA00023277"/>
    </source>
</evidence>
<evidence type="ECO:0000256" key="1">
    <source>
        <dbReference type="ARBA" id="ARBA00009865"/>
    </source>
</evidence>
<evidence type="ECO:0008006" key="10">
    <source>
        <dbReference type="Google" id="ProtNLM"/>
    </source>
</evidence>
<evidence type="ECO:0000313" key="8">
    <source>
        <dbReference type="EMBL" id="PLT52454.1"/>
    </source>
</evidence>
<organism evidence="8 9">
    <name type="scientific">Mediterraneibacter gnavus</name>
    <name type="common">Ruminococcus gnavus</name>
    <dbReference type="NCBI Taxonomy" id="33038"/>
    <lineage>
        <taxon>Bacteria</taxon>
        <taxon>Bacillati</taxon>
        <taxon>Bacillota</taxon>
        <taxon>Clostridia</taxon>
        <taxon>Lachnospirales</taxon>
        <taxon>Lachnospiraceae</taxon>
        <taxon>Mediterraneibacter</taxon>
    </lineage>
</organism>
<dbReference type="InterPro" id="IPR006710">
    <property type="entry name" value="Glyco_hydro_43"/>
</dbReference>
<comment type="similarity">
    <text evidence="1 7">Belongs to the glycosyl hydrolase 43 family.</text>
</comment>
<evidence type="ECO:0000256" key="5">
    <source>
        <dbReference type="ARBA" id="ARBA00023295"/>
    </source>
</evidence>
<accession>A0A2N5NEC8</accession>
<feature type="site" description="Important for catalytic activity, responsible for pKa modulation of the active site Glu and correct orientation of both the proton donor and substrate" evidence="6">
    <location>
        <position position="155"/>
    </location>
</feature>
<evidence type="ECO:0000256" key="7">
    <source>
        <dbReference type="RuleBase" id="RU361187"/>
    </source>
</evidence>
<name>A0A2N5NEC8_MEDGN</name>
<keyword evidence="2" id="KW-0858">Xylan degradation</keyword>
<evidence type="ECO:0000256" key="6">
    <source>
        <dbReference type="PIRSR" id="PIRSR606710-2"/>
    </source>
</evidence>
<dbReference type="PANTHER" id="PTHR43772:SF2">
    <property type="entry name" value="PUTATIVE (AFU_ORTHOLOGUE AFUA_2G04480)-RELATED"/>
    <property type="match status" value="1"/>
</dbReference>
<evidence type="ECO:0000256" key="3">
    <source>
        <dbReference type="ARBA" id="ARBA00022801"/>
    </source>
</evidence>
<dbReference type="Gene3D" id="2.60.120.260">
    <property type="entry name" value="Galactose-binding domain-like"/>
    <property type="match status" value="1"/>
</dbReference>
<dbReference type="Proteomes" id="UP000234849">
    <property type="component" value="Unassembled WGS sequence"/>
</dbReference>
<dbReference type="GO" id="GO:0004553">
    <property type="term" value="F:hydrolase activity, hydrolyzing O-glycosyl compounds"/>
    <property type="evidence" value="ECO:0007669"/>
    <property type="project" value="InterPro"/>
</dbReference>
<dbReference type="PANTHER" id="PTHR43772">
    <property type="entry name" value="ENDO-1,4-BETA-XYLANASE"/>
    <property type="match status" value="1"/>
</dbReference>
<dbReference type="EMBL" id="NIHM01000033">
    <property type="protein sequence ID" value="PLT52454.1"/>
    <property type="molecule type" value="Genomic_DNA"/>
</dbReference>